<feature type="region of interest" description="Disordered" evidence="1">
    <location>
        <begin position="73"/>
        <end position="95"/>
    </location>
</feature>
<evidence type="ECO:0000256" key="1">
    <source>
        <dbReference type="SAM" id="MobiDB-lite"/>
    </source>
</evidence>
<feature type="compositionally biased region" description="Polar residues" evidence="1">
    <location>
        <begin position="44"/>
        <end position="53"/>
    </location>
</feature>
<accession>C5EA60</accession>
<dbReference type="HOGENOM" id="CLU_2367195_0_0_11"/>
<feature type="compositionally biased region" description="Basic residues" evidence="1">
    <location>
        <begin position="32"/>
        <end position="43"/>
    </location>
</feature>
<reference evidence="2" key="1">
    <citation type="submission" date="2008-08" db="EMBL/GenBank/DDBJ databases">
        <title>Annotation of Bifidobacterium longum subsp. infantis CCUG 52486.</title>
        <authorList>
            <consortium name="The Broad Institute Genome Sequencing Platform"/>
            <person name="Gougoulias C."/>
            <person name="Tuohy K.M."/>
            <person name="Gibson G.R."/>
            <person name="Ward D."/>
            <person name="Mehta T."/>
            <person name="Young S."/>
            <person name="Jaffe D."/>
            <person name="Gnerre S."/>
            <person name="Berlin A."/>
            <person name="Heiman D."/>
            <person name="Hepburn T."/>
            <person name="Shea T."/>
            <person name="Sykes S."/>
            <person name="Alvarado L."/>
            <person name="Kodira C."/>
            <person name="Borodovsky M."/>
            <person name="Lander E."/>
            <person name="Galagan J."/>
            <person name="Nusbaum C."/>
            <person name="Birren B."/>
        </authorList>
    </citation>
    <scope>NUCLEOTIDE SEQUENCE [LARGE SCALE GENOMIC DNA]</scope>
    <source>
        <strain evidence="2">CCUG 52486</strain>
    </source>
</reference>
<dbReference type="AlphaFoldDB" id="C5EA60"/>
<evidence type="ECO:0000313" key="2">
    <source>
        <dbReference type="EMBL" id="EEQ54904.1"/>
    </source>
</evidence>
<gene>
    <name evidence="2" type="ORF">BLIG_00855</name>
</gene>
<organism evidence="2">
    <name type="scientific">Bifidobacterium longum subsp. infantis CCUG 52486</name>
    <dbReference type="NCBI Taxonomy" id="537937"/>
    <lineage>
        <taxon>Bacteria</taxon>
        <taxon>Bacillati</taxon>
        <taxon>Actinomycetota</taxon>
        <taxon>Actinomycetes</taxon>
        <taxon>Bifidobacteriales</taxon>
        <taxon>Bifidobacteriaceae</taxon>
        <taxon>Bifidobacterium</taxon>
    </lineage>
</organism>
<dbReference type="Proteomes" id="UP000005084">
    <property type="component" value="Unassembled WGS sequence"/>
</dbReference>
<sequence>MPRCTPGRQRSTRPLRGPARPIDAPTRTAAKSGRHQPGRKTKMNTKTLDNTANDPWADIAHSDLVNYVRNTGHFPAAGYQTPKPQTGIDPWAPTK</sequence>
<name>C5EA60_BIFLI</name>
<protein>
    <submittedName>
        <fullName evidence="2">Uncharacterized protein</fullName>
    </submittedName>
</protein>
<proteinExistence type="predicted"/>
<feature type="region of interest" description="Disordered" evidence="1">
    <location>
        <begin position="1"/>
        <end position="54"/>
    </location>
</feature>
<dbReference type="EMBL" id="DS990239">
    <property type="protein sequence ID" value="EEQ54904.1"/>
    <property type="molecule type" value="Genomic_DNA"/>
</dbReference>